<dbReference type="SMART" id="SM01052">
    <property type="entry name" value="CAP_GLY"/>
    <property type="match status" value="1"/>
</dbReference>
<comment type="subcellular location">
    <subcellularLocation>
        <location evidence="1">Cytoplasm</location>
    </subcellularLocation>
</comment>
<dbReference type="AlphaFoldDB" id="A0A0L0G0Y1"/>
<dbReference type="FunFam" id="2.30.30.190:FF:000013">
    <property type="entry name" value="Tubulin-folding cofactor B"/>
    <property type="match status" value="1"/>
</dbReference>
<dbReference type="GO" id="GO:0005938">
    <property type="term" value="C:cell cortex"/>
    <property type="evidence" value="ECO:0007669"/>
    <property type="project" value="TreeGrafter"/>
</dbReference>
<dbReference type="PROSITE" id="PS50245">
    <property type="entry name" value="CAP_GLY_2"/>
    <property type="match status" value="1"/>
</dbReference>
<dbReference type="GeneID" id="25905742"/>
<dbReference type="EMBL" id="KQ241923">
    <property type="protein sequence ID" value="KNC82486.1"/>
    <property type="molecule type" value="Genomic_DNA"/>
</dbReference>
<reference evidence="6 7" key="1">
    <citation type="submission" date="2011-02" db="EMBL/GenBank/DDBJ databases">
        <title>The Genome Sequence of Sphaeroforma arctica JP610.</title>
        <authorList>
            <consortium name="The Broad Institute Genome Sequencing Platform"/>
            <person name="Russ C."/>
            <person name="Cuomo C."/>
            <person name="Young S.K."/>
            <person name="Zeng Q."/>
            <person name="Gargeya S."/>
            <person name="Alvarado L."/>
            <person name="Berlin A."/>
            <person name="Chapman S.B."/>
            <person name="Chen Z."/>
            <person name="Freedman E."/>
            <person name="Gellesch M."/>
            <person name="Goldberg J."/>
            <person name="Griggs A."/>
            <person name="Gujja S."/>
            <person name="Heilman E."/>
            <person name="Heiman D."/>
            <person name="Howarth C."/>
            <person name="Mehta T."/>
            <person name="Neiman D."/>
            <person name="Pearson M."/>
            <person name="Roberts A."/>
            <person name="Saif S."/>
            <person name="Shea T."/>
            <person name="Shenoy N."/>
            <person name="Sisk P."/>
            <person name="Stolte C."/>
            <person name="Sykes S."/>
            <person name="White J."/>
            <person name="Yandava C."/>
            <person name="Burger G."/>
            <person name="Gray M.W."/>
            <person name="Holland P.W.H."/>
            <person name="King N."/>
            <person name="Lang F.B.F."/>
            <person name="Roger A.J."/>
            <person name="Ruiz-Trillo I."/>
            <person name="Haas B."/>
            <person name="Nusbaum C."/>
            <person name="Birren B."/>
        </authorList>
    </citation>
    <scope>NUCLEOTIDE SEQUENCE [LARGE SCALE GENOMIC DNA]</scope>
    <source>
        <strain evidence="6 7">JP610</strain>
    </source>
</reference>
<dbReference type="eggNOG" id="KOG3206">
    <property type="taxonomic scope" value="Eukaryota"/>
</dbReference>
<proteinExistence type="inferred from homology"/>
<dbReference type="RefSeq" id="XP_014156388.1">
    <property type="nucleotide sequence ID" value="XM_014300913.1"/>
</dbReference>
<dbReference type="STRING" id="667725.A0A0L0G0Y1"/>
<dbReference type="SUPFAM" id="SSF74924">
    <property type="entry name" value="Cap-Gly domain"/>
    <property type="match status" value="1"/>
</dbReference>
<keyword evidence="3" id="KW-0143">Chaperone</keyword>
<comment type="similarity">
    <text evidence="4">Belongs to the TBCB family.</text>
</comment>
<dbReference type="Gene3D" id="2.30.30.190">
    <property type="entry name" value="CAP Gly-rich-like domain"/>
    <property type="match status" value="1"/>
</dbReference>
<dbReference type="PANTHER" id="PTHR18916:SF85">
    <property type="entry name" value="TUBULIN-FOLDING COFACTOR B"/>
    <property type="match status" value="1"/>
</dbReference>
<dbReference type="GO" id="GO:0035371">
    <property type="term" value="C:microtubule plus-end"/>
    <property type="evidence" value="ECO:0007669"/>
    <property type="project" value="TreeGrafter"/>
</dbReference>
<dbReference type="Proteomes" id="UP000054560">
    <property type="component" value="Unassembled WGS sequence"/>
</dbReference>
<evidence type="ECO:0000256" key="1">
    <source>
        <dbReference type="ARBA" id="ARBA00004496"/>
    </source>
</evidence>
<dbReference type="GO" id="GO:0005634">
    <property type="term" value="C:nucleus"/>
    <property type="evidence" value="ECO:0007669"/>
    <property type="project" value="TreeGrafter"/>
</dbReference>
<dbReference type="GO" id="GO:0031122">
    <property type="term" value="P:cytoplasmic microtubule organization"/>
    <property type="evidence" value="ECO:0007669"/>
    <property type="project" value="TreeGrafter"/>
</dbReference>
<dbReference type="GO" id="GO:0051010">
    <property type="term" value="F:microtubule plus-end binding"/>
    <property type="evidence" value="ECO:0007669"/>
    <property type="project" value="TreeGrafter"/>
</dbReference>
<keyword evidence="2" id="KW-0963">Cytoplasm</keyword>
<dbReference type="InterPro" id="IPR036859">
    <property type="entry name" value="CAP-Gly_dom_sf"/>
</dbReference>
<dbReference type="OrthoDB" id="5295208at2759"/>
<evidence type="ECO:0000259" key="5">
    <source>
        <dbReference type="PROSITE" id="PS50245"/>
    </source>
</evidence>
<gene>
    <name evidence="6" type="ORF">SARC_05238</name>
</gene>
<evidence type="ECO:0000256" key="2">
    <source>
        <dbReference type="ARBA" id="ARBA00022490"/>
    </source>
</evidence>
<evidence type="ECO:0000313" key="7">
    <source>
        <dbReference type="Proteomes" id="UP000054560"/>
    </source>
</evidence>
<dbReference type="Gene3D" id="3.10.20.90">
    <property type="entry name" value="Phosphatidylinositol 3-kinase Catalytic Subunit, Chain A, domain 1"/>
    <property type="match status" value="1"/>
</dbReference>
<protein>
    <recommendedName>
        <fullName evidence="5">CAP-Gly domain-containing protein</fullName>
    </recommendedName>
</protein>
<name>A0A0L0G0Y1_9EUKA</name>
<organism evidence="6 7">
    <name type="scientific">Sphaeroforma arctica JP610</name>
    <dbReference type="NCBI Taxonomy" id="667725"/>
    <lineage>
        <taxon>Eukaryota</taxon>
        <taxon>Ichthyosporea</taxon>
        <taxon>Ichthyophonida</taxon>
        <taxon>Sphaeroforma</taxon>
    </lineage>
</organism>
<accession>A0A0L0G0Y1</accession>
<sequence length="188" mass="21347">MKLELQSAEGQLIKELNNDNFTIAEFDVRARQIIHVVNTDPDAEQLTGADVPKFELTKKEYEERPDTVLGYKKRNQMGRFAPDYESKMSDIKQKEAEEAAHITVGSRCEVRIDNGAARRGTVRFVGETSFEEGIWAGIEYDEPYGKNDGSVEGKRYFTCEPKYGGFVKCKWVVCGEYPELGLSDDEEL</sequence>
<dbReference type="GO" id="GO:0005829">
    <property type="term" value="C:cytosol"/>
    <property type="evidence" value="ECO:0007669"/>
    <property type="project" value="UniProtKB-ARBA"/>
</dbReference>
<dbReference type="PANTHER" id="PTHR18916">
    <property type="entry name" value="DYNACTIN 1-RELATED MICROTUBULE-BINDING"/>
    <property type="match status" value="1"/>
</dbReference>
<dbReference type="Pfam" id="PF01302">
    <property type="entry name" value="CAP_GLY"/>
    <property type="match status" value="1"/>
</dbReference>
<evidence type="ECO:0000256" key="4">
    <source>
        <dbReference type="ARBA" id="ARBA00025779"/>
    </source>
</evidence>
<keyword evidence="7" id="KW-1185">Reference proteome</keyword>
<feature type="domain" description="CAP-Gly" evidence="5">
    <location>
        <begin position="126"/>
        <end position="168"/>
    </location>
</feature>
<dbReference type="InterPro" id="IPR000938">
    <property type="entry name" value="CAP-Gly_domain"/>
</dbReference>
<evidence type="ECO:0000256" key="3">
    <source>
        <dbReference type="ARBA" id="ARBA00023186"/>
    </source>
</evidence>
<evidence type="ECO:0000313" key="6">
    <source>
        <dbReference type="EMBL" id="KNC82486.1"/>
    </source>
</evidence>
<dbReference type="PROSITE" id="PS00845">
    <property type="entry name" value="CAP_GLY_1"/>
    <property type="match status" value="1"/>
</dbReference>